<dbReference type="Proteomes" id="UP000275024">
    <property type="component" value="Unassembled WGS sequence"/>
</dbReference>
<dbReference type="InterPro" id="IPR006059">
    <property type="entry name" value="SBP"/>
</dbReference>
<evidence type="ECO:0000313" key="4">
    <source>
        <dbReference type="Proteomes" id="UP000268652"/>
    </source>
</evidence>
<dbReference type="InterPro" id="IPR050490">
    <property type="entry name" value="Bact_solute-bd_prot1"/>
</dbReference>
<proteinExistence type="predicted"/>
<accession>A0A3A9VPY9</accession>
<dbReference type="OrthoDB" id="2509690at2"/>
<dbReference type="Gene3D" id="3.40.190.10">
    <property type="entry name" value="Periplasmic binding protein-like II"/>
    <property type="match status" value="1"/>
</dbReference>
<feature type="region of interest" description="Disordered" evidence="1">
    <location>
        <begin position="1"/>
        <end position="61"/>
    </location>
</feature>
<dbReference type="EMBL" id="RBDY01000056">
    <property type="protein sequence ID" value="RKN13068.1"/>
    <property type="molecule type" value="Genomic_DNA"/>
</dbReference>
<dbReference type="Proteomes" id="UP000268652">
    <property type="component" value="Unassembled WGS sequence"/>
</dbReference>
<organism evidence="2 5">
    <name type="scientific">Streptomyces radicis</name>
    <dbReference type="NCBI Taxonomy" id="1750517"/>
    <lineage>
        <taxon>Bacteria</taxon>
        <taxon>Bacillati</taxon>
        <taxon>Actinomycetota</taxon>
        <taxon>Actinomycetes</taxon>
        <taxon>Kitasatosporales</taxon>
        <taxon>Streptomycetaceae</taxon>
        <taxon>Streptomyces</taxon>
    </lineage>
</organism>
<dbReference type="PANTHER" id="PTHR43649">
    <property type="entry name" value="ARABINOSE-BINDING PROTEIN-RELATED"/>
    <property type="match status" value="1"/>
</dbReference>
<dbReference type="Pfam" id="PF13416">
    <property type="entry name" value="SBP_bac_8"/>
    <property type="match status" value="1"/>
</dbReference>
<comment type="caution">
    <text evidence="2">The sequence shown here is derived from an EMBL/GenBank/DDBJ whole genome shotgun (WGS) entry which is preliminary data.</text>
</comment>
<keyword evidence="4" id="KW-1185">Reference proteome</keyword>
<protein>
    <submittedName>
        <fullName evidence="2">Extracellular solute-binding protein</fullName>
    </submittedName>
</protein>
<dbReference type="EMBL" id="RBDX01000057">
    <property type="protein sequence ID" value="RKN03151.1"/>
    <property type="molecule type" value="Genomic_DNA"/>
</dbReference>
<name>A0A3A9VPY9_9ACTN</name>
<reference evidence="4 5" key="1">
    <citation type="submission" date="2018-09" db="EMBL/GenBank/DDBJ databases">
        <title>Streptomyces sp. nov. DS1-2, an endophytic actinomycete isolated from roots of Dendrobium scabrilingue.</title>
        <authorList>
            <person name="Kuncharoen N."/>
            <person name="Kudo T."/>
            <person name="Ohkuma M."/>
            <person name="Yuki M."/>
            <person name="Tanasupawat S."/>
        </authorList>
    </citation>
    <scope>NUCLEOTIDE SEQUENCE [LARGE SCALE GENOMIC DNA]</scope>
    <source>
        <strain evidence="2 5">AZ1-7</strain>
        <strain evidence="3 4">DS1-2</strain>
    </source>
</reference>
<evidence type="ECO:0000256" key="1">
    <source>
        <dbReference type="SAM" id="MobiDB-lite"/>
    </source>
</evidence>
<gene>
    <name evidence="3" type="ORF">D7318_32040</name>
    <name evidence="2" type="ORF">D7319_32165</name>
</gene>
<evidence type="ECO:0000313" key="3">
    <source>
        <dbReference type="EMBL" id="RKN13068.1"/>
    </source>
</evidence>
<sequence>MGAVPRGAADRVRPRRGHRLPRRGRPGRARDAQPVGALRPAGVQGRGRRPVVEGEAGDERPVVGEDPAVAQALELYRTLWHEDLATPQSAADSEAQALTLFGGGSVGMYPSGSFSLEELGSTYPDLDFGVTPIPGPDGGSSSFAGGDDIAVTSDSEHPDVAWRFLEWAVEADTQQMMSEVGTVPVHADVTLGPYSDRGPEYAVLGEAMVNGRTIRSVQENALFNASTSPWVTMIAQGVFGESPDSVDDAVSEAQDAMANILSRG</sequence>
<feature type="compositionally biased region" description="Basic residues" evidence="1">
    <location>
        <begin position="13"/>
        <end position="27"/>
    </location>
</feature>
<dbReference type="AlphaFoldDB" id="A0A3A9VPY9"/>
<evidence type="ECO:0000313" key="5">
    <source>
        <dbReference type="Proteomes" id="UP000275024"/>
    </source>
</evidence>
<dbReference type="SUPFAM" id="SSF53850">
    <property type="entry name" value="Periplasmic binding protein-like II"/>
    <property type="match status" value="1"/>
</dbReference>
<evidence type="ECO:0000313" key="2">
    <source>
        <dbReference type="EMBL" id="RKN03151.1"/>
    </source>
</evidence>